<dbReference type="SUPFAM" id="SSF51230">
    <property type="entry name" value="Single hybrid motif"/>
    <property type="match status" value="1"/>
</dbReference>
<dbReference type="SUPFAM" id="SSF52440">
    <property type="entry name" value="PreATP-grasp domain"/>
    <property type="match status" value="1"/>
</dbReference>
<dbReference type="PROSITE" id="PS50968">
    <property type="entry name" value="BIOTINYL_LIPOYL"/>
    <property type="match status" value="1"/>
</dbReference>
<dbReference type="Pfam" id="PF00364">
    <property type="entry name" value="Biotin_lipoyl"/>
    <property type="match status" value="1"/>
</dbReference>
<dbReference type="GO" id="GO:0016874">
    <property type="term" value="F:ligase activity"/>
    <property type="evidence" value="ECO:0007669"/>
    <property type="project" value="UniProtKB-KW"/>
</dbReference>
<feature type="region of interest" description="Disordered" evidence="7">
    <location>
        <begin position="936"/>
        <end position="969"/>
    </location>
</feature>
<dbReference type="PROSITE" id="PS00188">
    <property type="entry name" value="BIOTIN"/>
    <property type="match status" value="1"/>
</dbReference>
<feature type="domain" description="ATP-grasp" evidence="9">
    <location>
        <begin position="234"/>
        <end position="479"/>
    </location>
</feature>
<dbReference type="InterPro" id="IPR000089">
    <property type="entry name" value="Biotin_lipoyl"/>
</dbReference>
<dbReference type="Gene3D" id="2.40.50.100">
    <property type="match status" value="1"/>
</dbReference>
<dbReference type="PANTHER" id="PTHR48095:SF4">
    <property type="entry name" value="BIOTIN CARBOXYL CARRIER PROTEIN OF ACETYL-COA CARBOXYLASE"/>
    <property type="match status" value="1"/>
</dbReference>
<dbReference type="PANTHER" id="PTHR48095">
    <property type="entry name" value="PYRUVATE CARBOXYLASE SUBUNIT A"/>
    <property type="match status" value="1"/>
</dbReference>
<evidence type="ECO:0000256" key="6">
    <source>
        <dbReference type="PROSITE-ProRule" id="PRU00409"/>
    </source>
</evidence>
<keyword evidence="2" id="KW-0436">Ligase</keyword>
<dbReference type="RefSeq" id="WP_020735950.1">
    <property type="nucleotide sequence ID" value="NC_021658.1"/>
</dbReference>
<dbReference type="PROSITE" id="PS50975">
    <property type="entry name" value="ATP_GRASP"/>
    <property type="match status" value="1"/>
</dbReference>
<evidence type="ECO:0000256" key="2">
    <source>
        <dbReference type="ARBA" id="ARBA00022598"/>
    </source>
</evidence>
<protein>
    <submittedName>
        <fullName evidence="11">Biotin carboxylase</fullName>
    </submittedName>
</protein>
<evidence type="ECO:0000256" key="7">
    <source>
        <dbReference type="SAM" id="MobiDB-lite"/>
    </source>
</evidence>
<reference evidence="11 12" key="1">
    <citation type="journal article" date="2013" name="Sci. Rep.">
        <title>Extraordinary expansion of a Sorangium cellulosum genome from an alkaline milieu.</title>
        <authorList>
            <person name="Han K."/>
            <person name="Li Z.F."/>
            <person name="Peng R."/>
            <person name="Zhu L.P."/>
            <person name="Zhou T."/>
            <person name="Wang L.G."/>
            <person name="Li S.G."/>
            <person name="Zhang X.B."/>
            <person name="Hu W."/>
            <person name="Wu Z.H."/>
            <person name="Qin N."/>
            <person name="Li Y.Z."/>
        </authorList>
    </citation>
    <scope>NUCLEOTIDE SEQUENCE [LARGE SCALE GENOMIC DNA]</scope>
    <source>
        <strain evidence="11 12">So0157-2</strain>
    </source>
</reference>
<dbReference type="InterPro" id="IPR011054">
    <property type="entry name" value="Rudment_hybrid_motif"/>
</dbReference>
<dbReference type="SMART" id="SM00878">
    <property type="entry name" value="Biotin_carb_C"/>
    <property type="match status" value="1"/>
</dbReference>
<dbReference type="SUPFAM" id="SSF51246">
    <property type="entry name" value="Rudiment single hybrid motif"/>
    <property type="match status" value="1"/>
</dbReference>
<dbReference type="SUPFAM" id="SSF56059">
    <property type="entry name" value="Glutathione synthetase ATP-binding domain-like"/>
    <property type="match status" value="1"/>
</dbReference>
<evidence type="ECO:0000313" key="11">
    <source>
        <dbReference type="EMBL" id="AGP36588.1"/>
    </source>
</evidence>
<dbReference type="Proteomes" id="UP000014803">
    <property type="component" value="Chromosome"/>
</dbReference>
<evidence type="ECO:0000256" key="4">
    <source>
        <dbReference type="ARBA" id="ARBA00022840"/>
    </source>
</evidence>
<evidence type="ECO:0000256" key="3">
    <source>
        <dbReference type="ARBA" id="ARBA00022741"/>
    </source>
</evidence>
<dbReference type="InterPro" id="IPR051602">
    <property type="entry name" value="ACC_Biotin_Carboxylase"/>
</dbReference>
<feature type="domain" description="Biotin carboxylation" evidence="10">
    <location>
        <begin position="36"/>
        <end position="619"/>
    </location>
</feature>
<comment type="cofactor">
    <cofactor evidence="1">
        <name>biotin</name>
        <dbReference type="ChEBI" id="CHEBI:57586"/>
    </cofactor>
</comment>
<dbReference type="Pfam" id="PF02786">
    <property type="entry name" value="CPSase_L_D2"/>
    <property type="match status" value="2"/>
</dbReference>
<dbReference type="EMBL" id="CP003969">
    <property type="protein sequence ID" value="AGP36588.1"/>
    <property type="molecule type" value="Genomic_DNA"/>
</dbReference>
<dbReference type="OrthoDB" id="9763189at2"/>
<dbReference type="KEGG" id="scu:SCE1572_20075"/>
<dbReference type="InterPro" id="IPR005482">
    <property type="entry name" value="Biotin_COase_C"/>
</dbReference>
<dbReference type="PROSITE" id="PS00867">
    <property type="entry name" value="CPSASE_2"/>
    <property type="match status" value="1"/>
</dbReference>
<accession>S4Y104</accession>
<keyword evidence="4 6" id="KW-0067">ATP-binding</keyword>
<feature type="domain" description="Lipoyl-binding" evidence="8">
    <location>
        <begin position="845"/>
        <end position="935"/>
    </location>
</feature>
<gene>
    <name evidence="11" type="ORF">SCE1572_20075</name>
</gene>
<evidence type="ECO:0000313" key="12">
    <source>
        <dbReference type="Proteomes" id="UP000014803"/>
    </source>
</evidence>
<dbReference type="InterPro" id="IPR001882">
    <property type="entry name" value="Biotin_BS"/>
</dbReference>
<dbReference type="PATRIC" id="fig|1254432.3.peg.4534"/>
<sequence>MDGFGSTRGYDRNPMVVRDRRLGRASSAWARSFAADDVRPLIVGRGPIRKEAMDVFAQMGIEQVGILLSEKDSIVYTHALAPELRCIHPARVHRVKDYTGATKDERVKLMHEIVAIARAGGYTHVFAGYGFMAEDEEFVRTLEEAGLVFIGPRSSVQRAAGLKDEAKRTALATAVSVTPGIDDATRRIVLRRWPDHAALRAAAEGRGLLRDPGAVARLAEGVPLAEAADALLAAAYAARVDLYTTDELCAELERGAAELLARHPGRRIRLKAIGGGGGKGQRLLAGVAEGAAEPEAAARARAAEVPALAREVLAEVKAAGVGDNKNILLELNVEETRHNEIQLIGNGAWCVALGGRDCSIQMHEQKLLEVAITQEGLREAIERARAAGDERRAASLERELASLARMEAEAERFGLAVGLNSASTFECIVEGDHHYFMEVNTRIQVEHRVSELCYALRFENPADPADAFEVTSLIECMVLLARHGERLPRPVRVRREGSAVEARLNATNGALEPHAGGVIVSWSDPHPHEIRDDQGICVKNPDTGVFMHYRLAGAYDSNIALLVTYGGSREEAYLRLCEILRTTTLRGSDLHTNLLFHYGLVHWFLARDVWAKPTTRFVVPYLTLVGQLSVELGGLDFDAMWAELGARHERRLAAQAGDGAEAGLKKVFALKDTLVRRPVERICAEPHLLSAWLSRNLGSFEVRSGRVRWLKNPVEVLSDTYWLLNMTPQPHAPAAHVIWDHDEALLSRALGFYRRLGERMGQAGGAPSWPALREALSQPEAPPGWDGELWRRVRGAHLGFQAGLELLDALVLAGDAARFFELSVREDGEVVIPERLLDRELAARMRKVLAPPPATRANEIVAVTGGMFYAQEAPDRPPFVTKGSHFEAGDPLYVLEVMKMFNKVLAPFSGTIEEVLIDGGEGTIVQKGQPLFRVRPDEAHVEEDAADRKRRRREQTMRYVDATFDPEGP</sequence>
<dbReference type="Gene3D" id="3.30.470.20">
    <property type="entry name" value="ATP-grasp fold, B domain"/>
    <property type="match status" value="1"/>
</dbReference>
<evidence type="ECO:0000259" key="8">
    <source>
        <dbReference type="PROSITE" id="PS50968"/>
    </source>
</evidence>
<dbReference type="AlphaFoldDB" id="S4Y104"/>
<keyword evidence="5" id="KW-0092">Biotin</keyword>
<proteinExistence type="predicted"/>
<dbReference type="STRING" id="1254432.SCE1572_20075"/>
<dbReference type="InterPro" id="IPR005479">
    <property type="entry name" value="CPAse_ATP-bd"/>
</dbReference>
<dbReference type="eggNOG" id="COG0511">
    <property type="taxonomic scope" value="Bacteria"/>
</dbReference>
<name>S4Y104_SORCE</name>
<dbReference type="InterPro" id="IPR011761">
    <property type="entry name" value="ATP-grasp"/>
</dbReference>
<dbReference type="InterPro" id="IPR016185">
    <property type="entry name" value="PreATP-grasp_dom_sf"/>
</dbReference>
<dbReference type="CDD" id="cd06850">
    <property type="entry name" value="biotinyl_domain"/>
    <property type="match status" value="1"/>
</dbReference>
<dbReference type="InterPro" id="IPR011764">
    <property type="entry name" value="Biotin_carboxylation_dom"/>
</dbReference>
<dbReference type="InterPro" id="IPR005481">
    <property type="entry name" value="BC-like_N"/>
</dbReference>
<evidence type="ECO:0000256" key="1">
    <source>
        <dbReference type="ARBA" id="ARBA00001953"/>
    </source>
</evidence>
<organism evidence="11 12">
    <name type="scientific">Sorangium cellulosum So0157-2</name>
    <dbReference type="NCBI Taxonomy" id="1254432"/>
    <lineage>
        <taxon>Bacteria</taxon>
        <taxon>Pseudomonadati</taxon>
        <taxon>Myxococcota</taxon>
        <taxon>Polyangia</taxon>
        <taxon>Polyangiales</taxon>
        <taxon>Polyangiaceae</taxon>
        <taxon>Sorangium</taxon>
    </lineage>
</organism>
<evidence type="ECO:0000259" key="10">
    <source>
        <dbReference type="PROSITE" id="PS50979"/>
    </source>
</evidence>
<dbReference type="HOGENOM" id="CLU_306483_0_0_7"/>
<keyword evidence="3 6" id="KW-0547">Nucleotide-binding</keyword>
<dbReference type="Pfam" id="PF00289">
    <property type="entry name" value="Biotin_carb_N"/>
    <property type="match status" value="1"/>
</dbReference>
<dbReference type="InterPro" id="IPR011053">
    <property type="entry name" value="Single_hybrid_motif"/>
</dbReference>
<evidence type="ECO:0000259" key="9">
    <source>
        <dbReference type="PROSITE" id="PS50975"/>
    </source>
</evidence>
<evidence type="ECO:0000256" key="5">
    <source>
        <dbReference type="ARBA" id="ARBA00023267"/>
    </source>
</evidence>
<dbReference type="eggNOG" id="COG0439">
    <property type="taxonomic scope" value="Bacteria"/>
</dbReference>
<dbReference type="GO" id="GO:0005524">
    <property type="term" value="F:ATP binding"/>
    <property type="evidence" value="ECO:0007669"/>
    <property type="project" value="UniProtKB-UniRule"/>
</dbReference>
<dbReference type="GO" id="GO:0046872">
    <property type="term" value="F:metal ion binding"/>
    <property type="evidence" value="ECO:0007669"/>
    <property type="project" value="InterPro"/>
</dbReference>
<feature type="compositionally biased region" description="Basic and acidic residues" evidence="7">
    <location>
        <begin position="936"/>
        <end position="947"/>
    </location>
</feature>
<dbReference type="Gene3D" id="3.40.50.20">
    <property type="match status" value="1"/>
</dbReference>
<dbReference type="PROSITE" id="PS50979">
    <property type="entry name" value="BC"/>
    <property type="match status" value="1"/>
</dbReference>